<accession>A0AAP2CH45</accession>
<dbReference type="InterPro" id="IPR042095">
    <property type="entry name" value="SUMF_sf"/>
</dbReference>
<protein>
    <submittedName>
        <fullName evidence="3">Gliding motility lipoprotein GldJ</fullName>
    </submittedName>
</protein>
<dbReference type="PROSITE" id="PS51257">
    <property type="entry name" value="PROKAR_LIPOPROTEIN"/>
    <property type="match status" value="1"/>
</dbReference>
<dbReference type="Proteomes" id="UP001319104">
    <property type="component" value="Unassembled WGS sequence"/>
</dbReference>
<comment type="caution">
    <text evidence="3">The sequence shown here is derived from an EMBL/GenBank/DDBJ whole genome shotgun (WGS) entry which is preliminary data.</text>
</comment>
<feature type="domain" description="Sulfatase-modifying factor enzyme-like" evidence="2">
    <location>
        <begin position="74"/>
        <end position="395"/>
    </location>
</feature>
<dbReference type="NCBIfam" id="TIGR03530">
    <property type="entry name" value="GldJ_short"/>
    <property type="match status" value="1"/>
</dbReference>
<evidence type="ECO:0000313" key="4">
    <source>
        <dbReference type="Proteomes" id="UP001319104"/>
    </source>
</evidence>
<dbReference type="PANTHER" id="PTHR23150">
    <property type="entry name" value="SULFATASE MODIFYING FACTOR 1, 2"/>
    <property type="match status" value="1"/>
</dbReference>
<name>A0AAP2CH45_9BACT</name>
<sequence>MIFGNRNLGLFLTVLTLVAVTALSSCSRDGRRTAGKPGKQSASTGAEFSFNDRDTTQFRVVRVNKEVVGPRLKLIQGGRAVIGSQEQDVMAFRDNAERTVTIASFYMDETEVTNLDYKEFLFDMGKRVSQDSILRLEPNERVWAGAMSYNDVYSTYYFRHPGFNYYPVAGVSWVQANAYSEWRTIRVNELMREREKLDTTLTRNQLIERGVVLPQYRLPNEAEWEYAAKAMIGTQYLDENQENGRIYPWDGRGMRNPYNVKRKRRQGDFLANFKRGRGDYAGIAGGMTNDGEIIPTNVYDFPPNDFGLYNMAGNMNEWVQDVYRPLSFQDFDDLNPLRRDGIYDEEETYGTSLIDDNFRVYKGGSWKDVAYWLSPGTRRFMHQDSATNHIGFRCAMIRVGAENK</sequence>
<dbReference type="EMBL" id="JAHCMY010000002">
    <property type="protein sequence ID" value="MBS9523499.1"/>
    <property type="molecule type" value="Genomic_DNA"/>
</dbReference>
<proteinExistence type="predicted"/>
<gene>
    <name evidence="3" type="primary">gldJ</name>
    <name evidence="3" type="ORF">KI659_05640</name>
</gene>
<dbReference type="Gene3D" id="3.90.1580.10">
    <property type="entry name" value="paralog of FGE (formylglycine-generating enzyme)"/>
    <property type="match status" value="1"/>
</dbReference>
<dbReference type="RefSeq" id="WP_213944388.1">
    <property type="nucleotide sequence ID" value="NZ_JAHBGI010000008.1"/>
</dbReference>
<dbReference type="PANTHER" id="PTHR23150:SF19">
    <property type="entry name" value="FORMYLGLYCINE-GENERATING ENZYME"/>
    <property type="match status" value="1"/>
</dbReference>
<evidence type="ECO:0000259" key="2">
    <source>
        <dbReference type="Pfam" id="PF03781"/>
    </source>
</evidence>
<dbReference type="InterPro" id="IPR016187">
    <property type="entry name" value="CTDL_fold"/>
</dbReference>
<reference evidence="3 4" key="1">
    <citation type="submission" date="2021-05" db="EMBL/GenBank/DDBJ databases">
        <authorList>
            <person name="Zhang Z.D."/>
            <person name="Osman G."/>
        </authorList>
    </citation>
    <scope>NUCLEOTIDE SEQUENCE [LARGE SCALE GENOMIC DNA]</scope>
    <source>
        <strain evidence="3 4">KCTC 32217</strain>
    </source>
</reference>
<dbReference type="GO" id="GO:0120147">
    <property type="term" value="F:formylglycine-generating oxidase activity"/>
    <property type="evidence" value="ECO:0007669"/>
    <property type="project" value="TreeGrafter"/>
</dbReference>
<keyword evidence="3" id="KW-0449">Lipoprotein</keyword>
<dbReference type="InterPro" id="IPR019868">
    <property type="entry name" value="Glid_motil-assoc_GldJ-short"/>
</dbReference>
<feature type="region of interest" description="Disordered" evidence="1">
    <location>
        <begin position="28"/>
        <end position="47"/>
    </location>
</feature>
<dbReference type="AlphaFoldDB" id="A0AAP2CH45"/>
<dbReference type="InterPro" id="IPR005532">
    <property type="entry name" value="SUMF_dom"/>
</dbReference>
<dbReference type="SUPFAM" id="SSF56436">
    <property type="entry name" value="C-type lectin-like"/>
    <property type="match status" value="1"/>
</dbReference>
<dbReference type="Pfam" id="PF03781">
    <property type="entry name" value="FGE-sulfatase"/>
    <property type="match status" value="1"/>
</dbReference>
<evidence type="ECO:0000256" key="1">
    <source>
        <dbReference type="SAM" id="MobiDB-lite"/>
    </source>
</evidence>
<keyword evidence="4" id="KW-1185">Reference proteome</keyword>
<evidence type="ECO:0000313" key="3">
    <source>
        <dbReference type="EMBL" id="MBS9523499.1"/>
    </source>
</evidence>
<organism evidence="3 4">
    <name type="scientific">Litoribacter ruber</name>
    <dbReference type="NCBI Taxonomy" id="702568"/>
    <lineage>
        <taxon>Bacteria</taxon>
        <taxon>Pseudomonadati</taxon>
        <taxon>Bacteroidota</taxon>
        <taxon>Cytophagia</taxon>
        <taxon>Cytophagales</taxon>
        <taxon>Cyclobacteriaceae</taxon>
        <taxon>Litoribacter</taxon>
    </lineage>
</organism>
<dbReference type="InterPro" id="IPR051043">
    <property type="entry name" value="Sulfatase_Mod_Factor_Kinase"/>
</dbReference>